<dbReference type="AlphaFoldDB" id="A0A8S4N9E3"/>
<organism evidence="5 6">
    <name type="scientific">Owenia fusiformis</name>
    <name type="common">Polychaete worm</name>
    <dbReference type="NCBI Taxonomy" id="6347"/>
    <lineage>
        <taxon>Eukaryota</taxon>
        <taxon>Metazoa</taxon>
        <taxon>Spiralia</taxon>
        <taxon>Lophotrochozoa</taxon>
        <taxon>Annelida</taxon>
        <taxon>Polychaeta</taxon>
        <taxon>Sedentaria</taxon>
        <taxon>Canalipalpata</taxon>
        <taxon>Sabellida</taxon>
        <taxon>Oweniida</taxon>
        <taxon>Oweniidae</taxon>
        <taxon>Owenia</taxon>
    </lineage>
</organism>
<reference evidence="5" key="1">
    <citation type="submission" date="2022-03" db="EMBL/GenBank/DDBJ databases">
        <authorList>
            <person name="Martin C."/>
        </authorList>
    </citation>
    <scope>NUCLEOTIDE SEQUENCE</scope>
</reference>
<dbReference type="PANTHER" id="PTHR20544:SF0">
    <property type="entry name" value="NUCLEOPROTEIN TPR_MLP1 DOMAIN-CONTAINING PROTEIN"/>
    <property type="match status" value="1"/>
</dbReference>
<accession>A0A8S4N9E3</accession>
<evidence type="ECO:0000313" key="6">
    <source>
        <dbReference type="Proteomes" id="UP000749559"/>
    </source>
</evidence>
<evidence type="ECO:0000256" key="3">
    <source>
        <dbReference type="ARBA" id="ARBA00023212"/>
    </source>
</evidence>
<dbReference type="Proteomes" id="UP000749559">
    <property type="component" value="Unassembled WGS sequence"/>
</dbReference>
<comment type="subcellular location">
    <subcellularLocation>
        <location evidence="1">Cytoplasm</location>
        <location evidence="1">Cytoskeleton</location>
        <location evidence="1">Microtubule organizing center</location>
        <location evidence="1">Centrosome</location>
        <location evidence="1">Centriole</location>
    </subcellularLocation>
</comment>
<keyword evidence="3" id="KW-0206">Cytoskeleton</keyword>
<dbReference type="GO" id="GO:0005814">
    <property type="term" value="C:centriole"/>
    <property type="evidence" value="ECO:0007669"/>
    <property type="project" value="UniProtKB-SubCell"/>
</dbReference>
<evidence type="ECO:0000313" key="5">
    <source>
        <dbReference type="EMBL" id="CAH1777334.1"/>
    </source>
</evidence>
<keyword evidence="2" id="KW-0963">Cytoplasm</keyword>
<gene>
    <name evidence="5" type="ORF">OFUS_LOCUS4389</name>
</gene>
<protein>
    <submittedName>
        <fullName evidence="5">Uncharacterized protein</fullName>
    </submittedName>
</protein>
<dbReference type="InterPro" id="IPR051877">
    <property type="entry name" value="Centriole_BasalBody_StrucProt"/>
</dbReference>
<dbReference type="PANTHER" id="PTHR20544">
    <property type="entry name" value="CENTROSOMAL PROTEIN CEP135"/>
    <property type="match status" value="1"/>
</dbReference>
<dbReference type="OrthoDB" id="10254663at2759"/>
<comment type="similarity">
    <text evidence="4">Belongs to the CEP135/TSGA10 family.</text>
</comment>
<evidence type="ECO:0000256" key="1">
    <source>
        <dbReference type="ARBA" id="ARBA00004114"/>
    </source>
</evidence>
<evidence type="ECO:0000256" key="2">
    <source>
        <dbReference type="ARBA" id="ARBA00022490"/>
    </source>
</evidence>
<evidence type="ECO:0000256" key="4">
    <source>
        <dbReference type="ARBA" id="ARBA00038123"/>
    </source>
</evidence>
<keyword evidence="6" id="KW-1185">Reference proteome</keyword>
<feature type="non-terminal residue" evidence="5">
    <location>
        <position position="101"/>
    </location>
</feature>
<comment type="caution">
    <text evidence="5">The sequence shown here is derived from an EMBL/GenBank/DDBJ whole genome shotgun (WGS) entry which is preliminary data.</text>
</comment>
<dbReference type="EMBL" id="CAIIXF020000002">
    <property type="protein sequence ID" value="CAH1777334.1"/>
    <property type="molecule type" value="Genomic_DNA"/>
</dbReference>
<sequence length="101" mass="11565">MSMAQEKFVALRKRLDQLGYRQPLGIESLPLVERLFADLIHTTESLKRAKLETVRPKETKDFSAAVDPYKSDNAKLVKENNQLHVQLIKKTEESDATIRGK</sequence>
<name>A0A8S4N9E3_OWEFU</name>
<proteinExistence type="inferred from homology"/>